<dbReference type="Proteomes" id="UP000178912">
    <property type="component" value="Unassembled WGS sequence"/>
</dbReference>
<gene>
    <name evidence="1" type="ORF">RAG0_14986</name>
</gene>
<organism evidence="1 2">
    <name type="scientific">Rhynchosporium agropyri</name>
    <dbReference type="NCBI Taxonomy" id="914238"/>
    <lineage>
        <taxon>Eukaryota</taxon>
        <taxon>Fungi</taxon>
        <taxon>Dikarya</taxon>
        <taxon>Ascomycota</taxon>
        <taxon>Pezizomycotina</taxon>
        <taxon>Leotiomycetes</taxon>
        <taxon>Helotiales</taxon>
        <taxon>Ploettnerulaceae</taxon>
        <taxon>Rhynchosporium</taxon>
    </lineage>
</organism>
<evidence type="ECO:0000313" key="2">
    <source>
        <dbReference type="Proteomes" id="UP000178912"/>
    </source>
</evidence>
<dbReference type="AlphaFoldDB" id="A0A1E1LJ64"/>
<dbReference type="OrthoDB" id="5424209at2759"/>
<name>A0A1E1LJ64_9HELO</name>
<protein>
    <submittedName>
        <fullName evidence="1">Uncharacterized protein</fullName>
    </submittedName>
</protein>
<keyword evidence="2" id="KW-1185">Reference proteome</keyword>
<reference evidence="2" key="1">
    <citation type="submission" date="2016-03" db="EMBL/GenBank/DDBJ databases">
        <authorList>
            <person name="Guldener U."/>
        </authorList>
    </citation>
    <scope>NUCLEOTIDE SEQUENCE [LARGE SCALE GENOMIC DNA]</scope>
    <source>
        <strain evidence="2">04CH-RAC-A.6.1</strain>
    </source>
</reference>
<evidence type="ECO:0000313" key="1">
    <source>
        <dbReference type="EMBL" id="CZT10548.1"/>
    </source>
</evidence>
<accession>A0A1E1LJ64</accession>
<dbReference type="EMBL" id="FJUX01000129">
    <property type="protein sequence ID" value="CZT10548.1"/>
    <property type="molecule type" value="Genomic_DNA"/>
</dbReference>
<sequence length="452" mass="50821">MPVSENNAQQCKISIQLSVSTIEFYLASKDPYRVVAGQDEYPTPWPYNRNCYGVSKYTRDMFHRIESAYGAVLVRHGITVLCIYFESIVPINSGSEVYIDTIVLISHDEDSSNWHLAADEIQALVDEEVLRTQPKEENRIRIELRNPTKWYRGRSSAVSPGTEEHYALLSTVETMKSKAEEACLEHLTNITWVLRCPLIPYCAKPSVPTVMIAVKPGSKGQWGQIEEQLRLALCTVSEGDVDVKFELVAGALLPNLTSIGVRGSREAGSIGPWVHFHDQNGEKFKGFLTAHHVAAAHRVVSPADGPPLKRLYAEIGINRKEKKARKPPIVDYPAPLDTAQTKERYETYAKRFPDNAAKDSEDLKNMDDLYDSGGLGTVLESSGYYRKNKEGRRMDWAFIRLNVQNQHMFGENTTATGPNGTLCHTYTQSGLIPYIYSGERITEMGSQRWDRG</sequence>
<proteinExistence type="predicted"/>